<dbReference type="OrthoDB" id="8222794at2"/>
<dbReference type="Proteomes" id="UP000321085">
    <property type="component" value="Unassembled WGS sequence"/>
</dbReference>
<dbReference type="EMBL" id="BJYU01000011">
    <property type="protein sequence ID" value="GEO13539.1"/>
    <property type="molecule type" value="Genomic_DNA"/>
</dbReference>
<sequence length="297" mass="33511">MSDKTGAARGLGERDNSSDAPKADWIPLDRAAFYFVPAFTGTGQDWVNAIVELAKNYFGFWGLEEWDLVPYADEVFVVRVGNLELVVDPQEPSFWLRPSNREDGPVFETAFDLAKSPQDFCDAVEELQIKLHFSDAGEALTCLAIDLRQRFGYLEWAITNGHAEVFARRNSPLAPFSKVHPDQWRYFALPRTPGEPAEGPNGEKLFSVYIAAGVRKSADNTVKKTIGFQPECMKWLIREMQASPNTQPHPKEYYRAEARKRWGNISLRGFESMWTQAKESAGATGWGMPGRPRKTAR</sequence>
<protein>
    <submittedName>
        <fullName evidence="2">Uncharacterized protein</fullName>
    </submittedName>
</protein>
<evidence type="ECO:0000313" key="3">
    <source>
        <dbReference type="Proteomes" id="UP000321085"/>
    </source>
</evidence>
<evidence type="ECO:0000313" key="2">
    <source>
        <dbReference type="EMBL" id="GEO13539.1"/>
    </source>
</evidence>
<proteinExistence type="predicted"/>
<dbReference type="AlphaFoldDB" id="A0A512BNK5"/>
<gene>
    <name evidence="2" type="ORF">MAE02_12350</name>
</gene>
<feature type="region of interest" description="Disordered" evidence="1">
    <location>
        <begin position="1"/>
        <end position="22"/>
    </location>
</feature>
<organism evidence="2 3">
    <name type="scientific">Microvirga aerophila</name>
    <dbReference type="NCBI Taxonomy" id="670291"/>
    <lineage>
        <taxon>Bacteria</taxon>
        <taxon>Pseudomonadati</taxon>
        <taxon>Pseudomonadota</taxon>
        <taxon>Alphaproteobacteria</taxon>
        <taxon>Hyphomicrobiales</taxon>
        <taxon>Methylobacteriaceae</taxon>
        <taxon>Microvirga</taxon>
    </lineage>
</organism>
<keyword evidence="3" id="KW-1185">Reference proteome</keyword>
<comment type="caution">
    <text evidence="2">The sequence shown here is derived from an EMBL/GenBank/DDBJ whole genome shotgun (WGS) entry which is preliminary data.</text>
</comment>
<evidence type="ECO:0000256" key="1">
    <source>
        <dbReference type="SAM" id="MobiDB-lite"/>
    </source>
</evidence>
<accession>A0A512BNK5</accession>
<dbReference type="RefSeq" id="WP_114185621.1">
    <property type="nucleotide sequence ID" value="NZ_BJYU01000011.1"/>
</dbReference>
<name>A0A512BNK5_9HYPH</name>
<reference evidence="2 3" key="1">
    <citation type="submission" date="2019-07" db="EMBL/GenBank/DDBJ databases">
        <title>Whole genome shotgun sequence of Microvirga aerophila NBRC 106136.</title>
        <authorList>
            <person name="Hosoyama A."/>
            <person name="Uohara A."/>
            <person name="Ohji S."/>
            <person name="Ichikawa N."/>
        </authorList>
    </citation>
    <scope>NUCLEOTIDE SEQUENCE [LARGE SCALE GENOMIC DNA]</scope>
    <source>
        <strain evidence="2 3">NBRC 106136</strain>
    </source>
</reference>